<dbReference type="Pfam" id="PF20256">
    <property type="entry name" value="MoCoBD_2"/>
    <property type="match status" value="2"/>
</dbReference>
<name>A0A0W8IBY2_9MICO</name>
<dbReference type="InterPro" id="IPR016208">
    <property type="entry name" value="Ald_Oxase/xanthine_DH-like"/>
</dbReference>
<dbReference type="GO" id="GO:0016491">
    <property type="term" value="F:oxidoreductase activity"/>
    <property type="evidence" value="ECO:0007669"/>
    <property type="project" value="UniProtKB-KW"/>
</dbReference>
<dbReference type="STRING" id="767452.AVL62_13575"/>
<evidence type="ECO:0000256" key="2">
    <source>
        <dbReference type="ARBA" id="ARBA00023002"/>
    </source>
</evidence>
<dbReference type="EMBL" id="LQBL01000005">
    <property type="protein sequence ID" value="KUG57448.1"/>
    <property type="molecule type" value="Genomic_DNA"/>
</dbReference>
<dbReference type="InterPro" id="IPR000674">
    <property type="entry name" value="Ald_Oxase/Xan_DH_a/b"/>
</dbReference>
<dbReference type="AlphaFoldDB" id="A0A0W8IBY2"/>
<dbReference type="SMART" id="SM01008">
    <property type="entry name" value="Ald_Xan_dh_C"/>
    <property type="match status" value="1"/>
</dbReference>
<dbReference type="RefSeq" id="WP_058890283.1">
    <property type="nucleotide sequence ID" value="NZ_LQBL01000005.1"/>
</dbReference>
<dbReference type="Pfam" id="PF01315">
    <property type="entry name" value="Ald_Xan_dh_C"/>
    <property type="match status" value="1"/>
</dbReference>
<dbReference type="Gene3D" id="3.90.1170.50">
    <property type="entry name" value="Aldehyde oxidase/xanthine dehydrogenase, a/b hammerhead"/>
    <property type="match status" value="1"/>
</dbReference>
<dbReference type="InterPro" id="IPR008274">
    <property type="entry name" value="AldOxase/xan_DH_MoCoBD1"/>
</dbReference>
<dbReference type="Pfam" id="PF02738">
    <property type="entry name" value="MoCoBD_1"/>
    <property type="match status" value="1"/>
</dbReference>
<evidence type="ECO:0000313" key="4">
    <source>
        <dbReference type="EMBL" id="KUG57448.1"/>
    </source>
</evidence>
<dbReference type="InterPro" id="IPR037165">
    <property type="entry name" value="AldOxase/xan_DH_Mopterin-bd_sf"/>
</dbReference>
<comment type="caution">
    <text evidence="4">The sequence shown here is derived from an EMBL/GenBank/DDBJ whole genome shotgun (WGS) entry which is preliminary data.</text>
</comment>
<reference evidence="4 5" key="1">
    <citation type="submission" date="2015-12" db="EMBL/GenBank/DDBJ databases">
        <title>Serinicoccus chungangenesis strain CD08_5 genome sequencing and assembly.</title>
        <authorList>
            <person name="Chander A.M."/>
            <person name="Kaur G."/>
            <person name="Nair G.R."/>
            <person name="Dhawan D.K."/>
            <person name="Kochhar R.K."/>
            <person name="Mayilraj S."/>
            <person name="Bhadada S.K."/>
        </authorList>
    </citation>
    <scope>NUCLEOTIDE SEQUENCE [LARGE SCALE GENOMIC DNA]</scope>
    <source>
        <strain evidence="4 5">CD08_5</strain>
    </source>
</reference>
<dbReference type="PANTHER" id="PTHR11908:SF132">
    <property type="entry name" value="ALDEHYDE OXIDASE 1-RELATED"/>
    <property type="match status" value="1"/>
</dbReference>
<feature type="domain" description="Aldehyde oxidase/xanthine dehydrogenase a/b hammerhead" evidence="3">
    <location>
        <begin position="22"/>
        <end position="125"/>
    </location>
</feature>
<dbReference type="Gene3D" id="3.30.365.10">
    <property type="entry name" value="Aldehyde oxidase/xanthine dehydrogenase, molybdopterin binding domain"/>
    <property type="match status" value="4"/>
</dbReference>
<dbReference type="SUPFAM" id="SSF54665">
    <property type="entry name" value="CO dehydrogenase molybdoprotein N-domain-like"/>
    <property type="match status" value="1"/>
</dbReference>
<keyword evidence="1" id="KW-0500">Molybdenum</keyword>
<dbReference type="PANTHER" id="PTHR11908">
    <property type="entry name" value="XANTHINE DEHYDROGENASE"/>
    <property type="match status" value="1"/>
</dbReference>
<sequence>MSEAAMQDARDRVRVDAPLKVAGLAPYADEHAGDGALFLAPVLATIARGRITGIDDAAARAVPGVRLVLTHENSPRIGPTLPTLTVLRRPRVRYRGEIVAAVVAESLATARHAASLLSIDYAPEDAATRPDPDGPDVRELRRVMAIYPGRHRDGDVDGALAGARHRVEGTYATPVNHHNPIEPHAVTALWHRGTGRIPGPRTTRLTLWDTNQGVLAPQGVVAGAFGLLPTQVEVVSPYVGGSFGTKGVPHPHTVATVMAAKLLPGHPVKVALTRPQMFAGTGYRPETRQRVALAADDEGRLTAIDHDVFAPVSRVIPWMDPSAGPSLSMYASTTRRTAYRAQDLDIAPGTFMRAPGEYTGMFALETAMDELAHATGVDPVQLRLRNEPESDPESGRPWSSRHVTTCLTEGARVFGFEQQRRGRREGEWWIGQGVAAASFPQMSMGPSLARITFTGGRYVVSMQASDIGTGAWTVLAQIAAQALGVPEDAVEARIGTTDAPVAIIAGGSTGTFGWGSAVVEAAQAFRSEHGEQPAEGATARARTRMPQGVRGVTRMAFGAHFAEVAVSEVSGAVRVRRMYGHFDGGRIMNPRTARSQLIGGMTMGISGALFEESYRDPRFGHVVNGDLAGYHIAAHADVVDLEVGWVGEPDPWMGATGAKGIGEVGIVGVPAAIGNAVFDATGVRLRELPFTPGKVLEAWEALGG</sequence>
<dbReference type="GO" id="GO:0005506">
    <property type="term" value="F:iron ion binding"/>
    <property type="evidence" value="ECO:0007669"/>
    <property type="project" value="InterPro"/>
</dbReference>
<dbReference type="InterPro" id="IPR046867">
    <property type="entry name" value="AldOxase/xan_DH_MoCoBD2"/>
</dbReference>
<protein>
    <recommendedName>
        <fullName evidence="3">Aldehyde oxidase/xanthine dehydrogenase a/b hammerhead domain-containing protein</fullName>
    </recommendedName>
</protein>
<evidence type="ECO:0000256" key="1">
    <source>
        <dbReference type="ARBA" id="ARBA00022505"/>
    </source>
</evidence>
<evidence type="ECO:0000259" key="3">
    <source>
        <dbReference type="SMART" id="SM01008"/>
    </source>
</evidence>
<dbReference type="InterPro" id="IPR036856">
    <property type="entry name" value="Ald_Oxase/Xan_DH_a/b_sf"/>
</dbReference>
<organism evidence="4 5">
    <name type="scientific">Serinicoccus chungangensis</name>
    <dbReference type="NCBI Taxonomy" id="767452"/>
    <lineage>
        <taxon>Bacteria</taxon>
        <taxon>Bacillati</taxon>
        <taxon>Actinomycetota</taxon>
        <taxon>Actinomycetes</taxon>
        <taxon>Micrococcales</taxon>
        <taxon>Ornithinimicrobiaceae</taxon>
        <taxon>Serinicoccus</taxon>
    </lineage>
</organism>
<accession>A0A0W8IBY2</accession>
<proteinExistence type="predicted"/>
<keyword evidence="5" id="KW-1185">Reference proteome</keyword>
<evidence type="ECO:0000313" key="5">
    <source>
        <dbReference type="Proteomes" id="UP000054837"/>
    </source>
</evidence>
<dbReference type="SUPFAM" id="SSF56003">
    <property type="entry name" value="Molybdenum cofactor-binding domain"/>
    <property type="match status" value="1"/>
</dbReference>
<gene>
    <name evidence="4" type="ORF">AVL62_13575</name>
</gene>
<dbReference type="Proteomes" id="UP000054837">
    <property type="component" value="Unassembled WGS sequence"/>
</dbReference>
<keyword evidence="2" id="KW-0560">Oxidoreductase</keyword>
<dbReference type="OrthoDB" id="9758509at2"/>